<dbReference type="RefSeq" id="WP_174448932.1">
    <property type="nucleotide sequence ID" value="NZ_AP018732.1"/>
</dbReference>
<dbReference type="PANTHER" id="PTHR35176">
    <property type="entry name" value="HEME OXYGENASE HI_0854-RELATED"/>
    <property type="match status" value="1"/>
</dbReference>
<sequence length="132" mass="14747">MGSGDALDELRGHKYLLLTTFRRDGTPVPTAVLFALDGDRVLVHTSLNSGKVKRIRRNPRALVQPSTILGKPLGPPIEVHARILEGDEAREAARILRSCCIEKRLSMMLDPLRRSPPAYLELRPTREEEAKS</sequence>
<protein>
    <recommendedName>
        <fullName evidence="2">Pyridoxamine 5'-phosphate oxidase N-terminal domain-containing protein</fullName>
    </recommendedName>
</protein>
<dbReference type="InterPro" id="IPR011576">
    <property type="entry name" value="Pyridox_Oxase_N"/>
</dbReference>
<dbReference type="EMBL" id="AP018732">
    <property type="protein sequence ID" value="BBE42724.1"/>
    <property type="molecule type" value="Genomic_DNA"/>
</dbReference>
<name>A0A4P2VDT9_9ARCH</name>
<keyword evidence="1" id="KW-0560">Oxidoreductase</keyword>
<evidence type="ECO:0000313" key="4">
    <source>
        <dbReference type="Proteomes" id="UP000509448"/>
    </source>
</evidence>
<dbReference type="NCBIfam" id="TIGR03666">
    <property type="entry name" value="Rv2061_F420"/>
    <property type="match status" value="1"/>
</dbReference>
<reference evidence="3 4" key="1">
    <citation type="journal article" date="2019" name="ISME J.">
        <title>Isolation and characterization of a thermophilic sulfur- and iron-reducing thaumarchaeote from a terrestrial acidic hot spring.</title>
        <authorList>
            <person name="Kato S."/>
            <person name="Itoh T."/>
            <person name="Yuki M."/>
            <person name="Nagamori M."/>
            <person name="Ohnishi M."/>
            <person name="Uematsu K."/>
            <person name="Suzuki K."/>
            <person name="Takashina T."/>
            <person name="Ohkuma M."/>
        </authorList>
    </citation>
    <scope>NUCLEOTIDE SEQUENCE [LARGE SCALE GENOMIC DNA]</scope>
    <source>
        <strain evidence="3 4">NAS-02</strain>
    </source>
</reference>
<proteinExistence type="predicted"/>
<gene>
    <name evidence="3" type="ORF">NAS2_1336</name>
</gene>
<dbReference type="GeneID" id="55585150"/>
<dbReference type="InterPro" id="IPR052019">
    <property type="entry name" value="F420H2_bilvrd_red/Heme_oxyg"/>
</dbReference>
<dbReference type="GO" id="GO:0070967">
    <property type="term" value="F:coenzyme F420 binding"/>
    <property type="evidence" value="ECO:0007669"/>
    <property type="project" value="TreeGrafter"/>
</dbReference>
<dbReference type="Pfam" id="PF01243">
    <property type="entry name" value="PNPOx_N"/>
    <property type="match status" value="1"/>
</dbReference>
<dbReference type="GO" id="GO:0005829">
    <property type="term" value="C:cytosol"/>
    <property type="evidence" value="ECO:0007669"/>
    <property type="project" value="TreeGrafter"/>
</dbReference>
<organism evidence="3 4">
    <name type="scientific">Conexivisphaera calida</name>
    <dbReference type="NCBI Taxonomy" id="1874277"/>
    <lineage>
        <taxon>Archaea</taxon>
        <taxon>Nitrososphaerota</taxon>
        <taxon>Conexivisphaeria</taxon>
        <taxon>Conexivisphaerales</taxon>
        <taxon>Conexivisphaeraceae</taxon>
        <taxon>Conexivisphaera</taxon>
    </lineage>
</organism>
<dbReference type="InterPro" id="IPR012349">
    <property type="entry name" value="Split_barrel_FMN-bd"/>
</dbReference>
<evidence type="ECO:0000259" key="2">
    <source>
        <dbReference type="Pfam" id="PF01243"/>
    </source>
</evidence>
<feature type="domain" description="Pyridoxamine 5'-phosphate oxidase N-terminal" evidence="2">
    <location>
        <begin position="8"/>
        <end position="88"/>
    </location>
</feature>
<keyword evidence="4" id="KW-1185">Reference proteome</keyword>
<dbReference type="OrthoDB" id="6613at2157"/>
<dbReference type="GO" id="GO:0016627">
    <property type="term" value="F:oxidoreductase activity, acting on the CH-CH group of donors"/>
    <property type="evidence" value="ECO:0007669"/>
    <property type="project" value="TreeGrafter"/>
</dbReference>
<evidence type="ECO:0000313" key="3">
    <source>
        <dbReference type="EMBL" id="BBE42724.1"/>
    </source>
</evidence>
<dbReference type="KEGG" id="ccai:NAS2_1336"/>
<dbReference type="Gene3D" id="2.30.110.10">
    <property type="entry name" value="Electron Transport, Fmn-binding Protein, Chain A"/>
    <property type="match status" value="1"/>
</dbReference>
<accession>A0A4P2VDT9</accession>
<dbReference type="PANTHER" id="PTHR35176:SF11">
    <property type="entry name" value="PYRIDOXAMINE 5'-PHOSPHATE OXIDASE FAMILY PROTEIN"/>
    <property type="match status" value="1"/>
</dbReference>
<dbReference type="Proteomes" id="UP000509448">
    <property type="component" value="Chromosome"/>
</dbReference>
<dbReference type="InterPro" id="IPR019965">
    <property type="entry name" value="PPOX_F420-dep_Rv2061_put"/>
</dbReference>
<evidence type="ECO:0000256" key="1">
    <source>
        <dbReference type="ARBA" id="ARBA00023002"/>
    </source>
</evidence>
<dbReference type="AlphaFoldDB" id="A0A4P2VDT9"/>
<dbReference type="SUPFAM" id="SSF50475">
    <property type="entry name" value="FMN-binding split barrel"/>
    <property type="match status" value="1"/>
</dbReference>